<proteinExistence type="predicted"/>
<organism evidence="1">
    <name type="scientific">marine sediment metagenome</name>
    <dbReference type="NCBI Taxonomy" id="412755"/>
    <lineage>
        <taxon>unclassified sequences</taxon>
        <taxon>metagenomes</taxon>
        <taxon>ecological metagenomes</taxon>
    </lineage>
</organism>
<reference evidence="1" key="1">
    <citation type="journal article" date="2014" name="Front. Microbiol.">
        <title>High frequency of phylogenetically diverse reductive dehalogenase-homologous genes in deep subseafloor sedimentary metagenomes.</title>
        <authorList>
            <person name="Kawai M."/>
            <person name="Futagami T."/>
            <person name="Toyoda A."/>
            <person name="Takaki Y."/>
            <person name="Nishi S."/>
            <person name="Hori S."/>
            <person name="Arai W."/>
            <person name="Tsubouchi T."/>
            <person name="Morono Y."/>
            <person name="Uchiyama I."/>
            <person name="Ito T."/>
            <person name="Fujiyama A."/>
            <person name="Inagaki F."/>
            <person name="Takami H."/>
        </authorList>
    </citation>
    <scope>NUCLEOTIDE SEQUENCE</scope>
    <source>
        <strain evidence="1">Expedition CK06-06</strain>
    </source>
</reference>
<sequence length="65" mass="7746">MTETQIRALYDSFDKQDMPFVDFRRELKDVMNPNKMVTDLDKISLRKIRGQMNKLRIDQGVKRNG</sequence>
<name>X1B3F0_9ZZZZ</name>
<protein>
    <submittedName>
        <fullName evidence="1">Uncharacterized protein</fullName>
    </submittedName>
</protein>
<gene>
    <name evidence="1" type="ORF">S01H4_22923</name>
</gene>
<evidence type="ECO:0000313" key="1">
    <source>
        <dbReference type="EMBL" id="GAG89525.1"/>
    </source>
</evidence>
<dbReference type="EMBL" id="BART01010572">
    <property type="protein sequence ID" value="GAG89525.1"/>
    <property type="molecule type" value="Genomic_DNA"/>
</dbReference>
<dbReference type="AlphaFoldDB" id="X1B3F0"/>
<comment type="caution">
    <text evidence="1">The sequence shown here is derived from an EMBL/GenBank/DDBJ whole genome shotgun (WGS) entry which is preliminary data.</text>
</comment>
<accession>X1B3F0</accession>